<dbReference type="AlphaFoldDB" id="A0AA95SAK8"/>
<dbReference type="SMART" id="SM00060">
    <property type="entry name" value="FN3"/>
    <property type="match status" value="1"/>
</dbReference>
<name>A0AA95SAK8_9BACI</name>
<keyword evidence="1" id="KW-0378">Hydrolase</keyword>
<gene>
    <name evidence="4" type="primary">pbp4b</name>
    <name evidence="4" type="ORF">QNH39_25470</name>
</gene>
<dbReference type="GO" id="GO:0016798">
    <property type="term" value="F:hydrolase activity, acting on glycosyl bonds"/>
    <property type="evidence" value="ECO:0007669"/>
    <property type="project" value="UniProtKB-KW"/>
</dbReference>
<organism evidence="4 5">
    <name type="scientific">Neobacillus novalis</name>
    <dbReference type="NCBI Taxonomy" id="220687"/>
    <lineage>
        <taxon>Bacteria</taxon>
        <taxon>Bacillati</taxon>
        <taxon>Bacillota</taxon>
        <taxon>Bacilli</taxon>
        <taxon>Bacillales</taxon>
        <taxon>Bacillaceae</taxon>
        <taxon>Neobacillus</taxon>
    </lineage>
</organism>
<dbReference type="InterPro" id="IPR036116">
    <property type="entry name" value="FN3_sf"/>
</dbReference>
<dbReference type="PANTHER" id="PTHR43283:SF11">
    <property type="entry name" value="BETA-LACTAMASE-RELATED DOMAIN-CONTAINING PROTEIN"/>
    <property type="match status" value="1"/>
</dbReference>
<evidence type="ECO:0000313" key="4">
    <source>
        <dbReference type="EMBL" id="WHY85887.1"/>
    </source>
</evidence>
<dbReference type="GO" id="GO:0005975">
    <property type="term" value="P:carbohydrate metabolic process"/>
    <property type="evidence" value="ECO:0007669"/>
    <property type="project" value="InterPro"/>
</dbReference>
<feature type="domain" description="Fibronectin type-III" evidence="3">
    <location>
        <begin position="722"/>
        <end position="811"/>
    </location>
</feature>
<dbReference type="InterPro" id="IPR001466">
    <property type="entry name" value="Beta-lactam-related"/>
</dbReference>
<dbReference type="Pfam" id="PF00144">
    <property type="entry name" value="Beta-lactamase"/>
    <property type="match status" value="1"/>
</dbReference>
<dbReference type="Gene3D" id="2.60.40.1110">
    <property type="match status" value="1"/>
</dbReference>
<dbReference type="InterPro" id="IPR050789">
    <property type="entry name" value="Diverse_Enzym_Activities"/>
</dbReference>
<dbReference type="NCBIfam" id="NF002968">
    <property type="entry name" value="PRK03642.1"/>
    <property type="match status" value="1"/>
</dbReference>
<evidence type="ECO:0000256" key="1">
    <source>
        <dbReference type="ARBA" id="ARBA00022801"/>
    </source>
</evidence>
<dbReference type="InterPro" id="IPR013783">
    <property type="entry name" value="Ig-like_fold"/>
</dbReference>
<sequence length="899" mass="99435">MTRKGLVTMMTIISMLLTFIPTSSPIFAAINSQLIVHYHKKGGNYTGSLEAFSLDGQVKGTVSEKTTDGFGLKMTYNVPNIDDNAYIGVVVKEDSVFPEDKRFVRAKNGKAEIWLIDGDARVYNEPLAIDPKLITKKDNKGYVAVEDLKDVLNLTYKYGKNTYKFDGANTGTTDILSIYHDRDYFEININTNRIGSNVTGNMTSAYTDLVFHDVDGYKDGNNYYLSIGYIERLFQVAVLADNNKVLLLKQQNVAYDQVTRANAPEDVGFSSEKLSKIDDYINQQVKDGFPAAAMIVVKDGKVVKESAYGYLKKYDTPFVDGAYKPAALLPKSEWEEAKVDSLFDMASNTKMYATNYAIQKLVSEGKLNLDRPLSSFPGWENFKDSYTVYTGKWTLGGSGGLNQTPRTGKETVTIRDILHHYGGLIPDPEYPNKNSAGDLWYQTNDHTNRTGIIDVISKTPLQYTPRTTYAYSDVDFMILGLLVEQITGMPLDEYVEKHIYNKMGLTHSVFNPLTKGFSKSQIAATELNGNTRDGFINFGKLEDNSPVNIRKYTLQGEVHDEKAWYSMAGVAGHAGLFSTAGDMGVLTQLMLNGGIYNGTQFFTKEVADEFTTPYDPDPNKVDASTTGLGWRVHSKSAAAYYYFNWGPSRSTYGHQGWTGTLTIIDPVYNMSITILTNLRHSPVVSPPNGFAGSNFPIANLVPISALVYDSLISDKEQYSPAAPTSLSAKATGIKTVDLSWKTVSGADSYNVYRSTSSDGDYQKINTEPLTTNSFTDTGLHPGSDYYYKVTALNNVGESAPSDPTHATTVSVSDMYDLIGQHIKKFADSGELGGPMKVQLTNSLKQSEDQYKKGHKAQAIKSAQDFLKHMNNQGLQKHMTKNAKQALETEVNILIEALTD</sequence>
<dbReference type="InterPro" id="IPR012338">
    <property type="entry name" value="Beta-lactam/transpept-like"/>
</dbReference>
<evidence type="ECO:0000313" key="5">
    <source>
        <dbReference type="Proteomes" id="UP001178288"/>
    </source>
</evidence>
<dbReference type="SUPFAM" id="SSF49452">
    <property type="entry name" value="Starch-binding domain-like"/>
    <property type="match status" value="1"/>
</dbReference>
<dbReference type="SUPFAM" id="SSF49265">
    <property type="entry name" value="Fibronectin type III"/>
    <property type="match status" value="1"/>
</dbReference>
<evidence type="ECO:0000256" key="2">
    <source>
        <dbReference type="SAM" id="SignalP"/>
    </source>
</evidence>
<dbReference type="InterPro" id="IPR054470">
    <property type="entry name" value="FIMAH_dom"/>
</dbReference>
<feature type="signal peptide" evidence="2">
    <location>
        <begin position="1"/>
        <end position="28"/>
    </location>
</feature>
<dbReference type="SUPFAM" id="SSF56601">
    <property type="entry name" value="beta-lactamase/transpeptidase-like"/>
    <property type="match status" value="1"/>
</dbReference>
<dbReference type="PANTHER" id="PTHR43283">
    <property type="entry name" value="BETA-LACTAMASE-RELATED"/>
    <property type="match status" value="1"/>
</dbReference>
<dbReference type="Proteomes" id="UP001178288">
    <property type="component" value="Chromosome"/>
</dbReference>
<dbReference type="EMBL" id="CP126114">
    <property type="protein sequence ID" value="WHY85887.1"/>
    <property type="molecule type" value="Genomic_DNA"/>
</dbReference>
<dbReference type="Pfam" id="PF22888">
    <property type="entry name" value="FIMAH"/>
    <property type="match status" value="1"/>
</dbReference>
<dbReference type="Gene3D" id="2.60.40.10">
    <property type="entry name" value="Immunoglobulins"/>
    <property type="match status" value="1"/>
</dbReference>
<dbReference type="RefSeq" id="WP_066093071.1">
    <property type="nucleotide sequence ID" value="NZ_CP126114.1"/>
</dbReference>
<dbReference type="InterPro" id="IPR013784">
    <property type="entry name" value="Carb-bd-like_fold"/>
</dbReference>
<dbReference type="KEGG" id="nnv:QNH39_25470"/>
<protein>
    <submittedName>
        <fullName evidence="4">Penicillin binding protein PBP4B</fullName>
    </submittedName>
</protein>
<feature type="chain" id="PRO_5041662092" evidence="2">
    <location>
        <begin position="29"/>
        <end position="899"/>
    </location>
</feature>
<proteinExistence type="predicted"/>
<dbReference type="InterPro" id="IPR003961">
    <property type="entry name" value="FN3_dom"/>
</dbReference>
<keyword evidence="2" id="KW-0732">Signal</keyword>
<reference evidence="4" key="1">
    <citation type="submission" date="2023-05" db="EMBL/GenBank/DDBJ databases">
        <title>Comparative genomics of Bacillaceae isolates and their secondary metabolite potential.</title>
        <authorList>
            <person name="Song L."/>
            <person name="Nielsen L.J."/>
            <person name="Mohite O."/>
            <person name="Xu X."/>
            <person name="Weber T."/>
            <person name="Kovacs A.T."/>
        </authorList>
    </citation>
    <scope>NUCLEOTIDE SEQUENCE</scope>
    <source>
        <strain evidence="4">XLM17</strain>
    </source>
</reference>
<dbReference type="GO" id="GO:0030246">
    <property type="term" value="F:carbohydrate binding"/>
    <property type="evidence" value="ECO:0007669"/>
    <property type="project" value="InterPro"/>
</dbReference>
<evidence type="ECO:0000259" key="3">
    <source>
        <dbReference type="PROSITE" id="PS50853"/>
    </source>
</evidence>
<dbReference type="CDD" id="cd00063">
    <property type="entry name" value="FN3"/>
    <property type="match status" value="1"/>
</dbReference>
<dbReference type="Gene3D" id="3.40.710.10">
    <property type="entry name" value="DD-peptidase/beta-lactamase superfamily"/>
    <property type="match status" value="1"/>
</dbReference>
<keyword evidence="5" id="KW-1185">Reference proteome</keyword>
<dbReference type="PROSITE" id="PS50853">
    <property type="entry name" value="FN3"/>
    <property type="match status" value="1"/>
</dbReference>
<dbReference type="Pfam" id="PF00041">
    <property type="entry name" value="fn3"/>
    <property type="match status" value="1"/>
</dbReference>
<accession>A0AA95SAK8</accession>